<evidence type="ECO:0000256" key="4">
    <source>
        <dbReference type="ARBA" id="ARBA00023163"/>
    </source>
</evidence>
<evidence type="ECO:0008006" key="9">
    <source>
        <dbReference type="Google" id="ProtNLM"/>
    </source>
</evidence>
<dbReference type="InterPro" id="IPR050815">
    <property type="entry name" value="TF_fung"/>
</dbReference>
<evidence type="ECO:0000256" key="2">
    <source>
        <dbReference type="ARBA" id="ARBA00022723"/>
    </source>
</evidence>
<proteinExistence type="predicted"/>
<keyword evidence="3" id="KW-0805">Transcription regulation</keyword>
<gene>
    <name evidence="7" type="ORF">FSARC_1188</name>
</gene>
<dbReference type="OrthoDB" id="2943660at2759"/>
<feature type="region of interest" description="Disordered" evidence="6">
    <location>
        <begin position="1"/>
        <end position="50"/>
    </location>
</feature>
<reference evidence="7" key="1">
    <citation type="journal article" date="2020" name="BMC Genomics">
        <title>Correction to: Identification and distribution of gene clusters required for synthesis of sphingolipid metabolism inhibitors in diverse species of the filamentous fungus Fusarium.</title>
        <authorList>
            <person name="Kim H.S."/>
            <person name="Lohmar J.M."/>
            <person name="Busman M."/>
            <person name="Brown D.W."/>
            <person name="Naumann T.A."/>
            <person name="Divon H.H."/>
            <person name="Lysoe E."/>
            <person name="Uhlig S."/>
            <person name="Proctor R.H."/>
        </authorList>
    </citation>
    <scope>NUCLEOTIDE SEQUENCE</scope>
    <source>
        <strain evidence="7">NRRL 20472</strain>
    </source>
</reference>
<keyword evidence="2" id="KW-0479">Metal-binding</keyword>
<comment type="caution">
    <text evidence="7">The sequence shown here is derived from an EMBL/GenBank/DDBJ whole genome shotgun (WGS) entry which is preliminary data.</text>
</comment>
<evidence type="ECO:0000313" key="7">
    <source>
        <dbReference type="EMBL" id="KAF4972206.1"/>
    </source>
</evidence>
<keyword evidence="5" id="KW-0539">Nucleus</keyword>
<dbReference type="AlphaFoldDB" id="A0A8H4U9J3"/>
<name>A0A8H4U9J3_9HYPO</name>
<dbReference type="GO" id="GO:0000981">
    <property type="term" value="F:DNA-binding transcription factor activity, RNA polymerase II-specific"/>
    <property type="evidence" value="ECO:0007669"/>
    <property type="project" value="InterPro"/>
</dbReference>
<dbReference type="EMBL" id="JABEXW010000065">
    <property type="protein sequence ID" value="KAF4972206.1"/>
    <property type="molecule type" value="Genomic_DNA"/>
</dbReference>
<dbReference type="PANTHER" id="PTHR47338:SF9">
    <property type="entry name" value="ZN(II)2CYS6 TRANSCRIPTION FACTOR (EUROFUNG)"/>
    <property type="match status" value="1"/>
</dbReference>
<dbReference type="GO" id="GO:0005634">
    <property type="term" value="C:nucleus"/>
    <property type="evidence" value="ECO:0007669"/>
    <property type="project" value="UniProtKB-SubCell"/>
</dbReference>
<evidence type="ECO:0000313" key="8">
    <source>
        <dbReference type="Proteomes" id="UP000622797"/>
    </source>
</evidence>
<keyword evidence="8" id="KW-1185">Reference proteome</keyword>
<comment type="subcellular location">
    <subcellularLocation>
        <location evidence="1">Nucleus</location>
    </subcellularLocation>
</comment>
<evidence type="ECO:0000256" key="5">
    <source>
        <dbReference type="ARBA" id="ARBA00023242"/>
    </source>
</evidence>
<protein>
    <recommendedName>
        <fullName evidence="9">Transcription factor domain-containing protein</fullName>
    </recommendedName>
</protein>
<evidence type="ECO:0000256" key="1">
    <source>
        <dbReference type="ARBA" id="ARBA00004123"/>
    </source>
</evidence>
<reference evidence="7" key="2">
    <citation type="submission" date="2020-05" db="EMBL/GenBank/DDBJ databases">
        <authorList>
            <person name="Kim H.-S."/>
            <person name="Proctor R.H."/>
            <person name="Brown D.W."/>
        </authorList>
    </citation>
    <scope>NUCLEOTIDE SEQUENCE</scope>
    <source>
        <strain evidence="7">NRRL 20472</strain>
    </source>
</reference>
<keyword evidence="4" id="KW-0804">Transcription</keyword>
<dbReference type="Proteomes" id="UP000622797">
    <property type="component" value="Unassembled WGS sequence"/>
</dbReference>
<accession>A0A8H4U9J3</accession>
<feature type="compositionally biased region" description="Polar residues" evidence="6">
    <location>
        <begin position="35"/>
        <end position="45"/>
    </location>
</feature>
<dbReference type="PANTHER" id="PTHR47338">
    <property type="entry name" value="ZN(II)2CYS6 TRANSCRIPTION FACTOR (EUROFUNG)-RELATED"/>
    <property type="match status" value="1"/>
</dbReference>
<dbReference type="CDD" id="cd12148">
    <property type="entry name" value="fungal_TF_MHR"/>
    <property type="match status" value="1"/>
</dbReference>
<evidence type="ECO:0000256" key="3">
    <source>
        <dbReference type="ARBA" id="ARBA00023015"/>
    </source>
</evidence>
<organism evidence="7 8">
    <name type="scientific">Fusarium sarcochroum</name>
    <dbReference type="NCBI Taxonomy" id="1208366"/>
    <lineage>
        <taxon>Eukaryota</taxon>
        <taxon>Fungi</taxon>
        <taxon>Dikarya</taxon>
        <taxon>Ascomycota</taxon>
        <taxon>Pezizomycotina</taxon>
        <taxon>Sordariomycetes</taxon>
        <taxon>Hypocreomycetidae</taxon>
        <taxon>Hypocreales</taxon>
        <taxon>Nectriaceae</taxon>
        <taxon>Fusarium</taxon>
        <taxon>Fusarium lateritium species complex</taxon>
    </lineage>
</organism>
<sequence length="615" mass="69348">MDSVSGTQPRRSRQACEPCRNPNAPESDPFVHFASDSTCSRSQKQSTKDRVRTLESQVAALSELLSRSNGVHDVQASVQTQPTACSITQDGDSSLAIDTVSGERATTTFSESQPDPPQDVLNHFVQVYGTTVHLQPLPLFELDSLSTKLQNAPQYFVHSFLALMLEFSTHEFYHNSHSEAARFYSRSAAATTQRVAAEGNPRAEVIQALSMLALKDIAVSELSRAWMSVGTATRLESIRKLRQHDLTDVEDQDVENRCYWSIYMIETIFFPHMPRAPESDPARKHPSSLEPPPPIPLDTNEANTLDFDNAIGATNDLGINTHAGRMIAVWSQVACHLHEIRVGKVQIPWLPDSTYSKLNLSLFEYEAQFHQRHLMRSLFPFKRQPDEMLAYRQYWHPWLTTHVILHASLALLNHPFIHLVALRRNKGIRQSRLFLQQVVDQALFHCGWVFWLIGIFEDLSVEVSNPLIGNVDVARKARQNLAKGKRFLERLSQTWPCVSHKLESLNRLQSLVIGTQTEVGATDTTISFPPSMIWELLDPVIHDAALFTSSQTSPSESQPNVSIHVTTDFLHPLADDNVAEPTFSQVNWEDSLMYGNEFLPDMYPASLVPFDFNDL</sequence>
<dbReference type="GO" id="GO:0046872">
    <property type="term" value="F:metal ion binding"/>
    <property type="evidence" value="ECO:0007669"/>
    <property type="project" value="UniProtKB-KW"/>
</dbReference>
<evidence type="ECO:0000256" key="6">
    <source>
        <dbReference type="SAM" id="MobiDB-lite"/>
    </source>
</evidence>